<dbReference type="OrthoDB" id="9812221at2"/>
<dbReference type="GO" id="GO:0005886">
    <property type="term" value="C:plasma membrane"/>
    <property type="evidence" value="ECO:0007669"/>
    <property type="project" value="TreeGrafter"/>
</dbReference>
<dbReference type="CDD" id="cd17503">
    <property type="entry name" value="MFS_LmrB_MDR_like"/>
    <property type="match status" value="1"/>
</dbReference>
<evidence type="ECO:0000256" key="2">
    <source>
        <dbReference type="ARBA" id="ARBA00022692"/>
    </source>
</evidence>
<feature type="transmembrane region" description="Helical" evidence="5">
    <location>
        <begin position="295"/>
        <end position="316"/>
    </location>
</feature>
<dbReference type="AlphaFoldDB" id="A0A447IG25"/>
<feature type="transmembrane region" description="Helical" evidence="5">
    <location>
        <begin position="41"/>
        <end position="59"/>
    </location>
</feature>
<accession>A0A447IG25</accession>
<feature type="transmembrane region" description="Helical" evidence="5">
    <location>
        <begin position="427"/>
        <end position="446"/>
    </location>
</feature>
<evidence type="ECO:0000313" key="8">
    <source>
        <dbReference type="Proteomes" id="UP000268844"/>
    </source>
</evidence>
<dbReference type="Gene3D" id="1.20.1720.10">
    <property type="entry name" value="Multidrug resistance protein D"/>
    <property type="match status" value="1"/>
</dbReference>
<feature type="transmembrane region" description="Helical" evidence="5">
    <location>
        <begin position="71"/>
        <end position="90"/>
    </location>
</feature>
<evidence type="ECO:0000256" key="4">
    <source>
        <dbReference type="ARBA" id="ARBA00023136"/>
    </source>
</evidence>
<organism evidence="7 8">
    <name type="scientific">Devosia equisanguinis</name>
    <dbReference type="NCBI Taxonomy" id="2490941"/>
    <lineage>
        <taxon>Bacteria</taxon>
        <taxon>Pseudomonadati</taxon>
        <taxon>Pseudomonadota</taxon>
        <taxon>Alphaproteobacteria</taxon>
        <taxon>Hyphomicrobiales</taxon>
        <taxon>Devosiaceae</taxon>
        <taxon>Devosia</taxon>
    </lineage>
</organism>
<protein>
    <submittedName>
        <fullName evidence="7">Putative transport protein HsrA</fullName>
    </submittedName>
</protein>
<dbReference type="GO" id="GO:0022857">
    <property type="term" value="F:transmembrane transporter activity"/>
    <property type="evidence" value="ECO:0007669"/>
    <property type="project" value="InterPro"/>
</dbReference>
<gene>
    <name evidence="7" type="primary">hsrA_1</name>
    <name evidence="7" type="ORF">DEVEQU_03589</name>
</gene>
<dbReference type="PRINTS" id="PR01036">
    <property type="entry name" value="TCRTETB"/>
</dbReference>
<evidence type="ECO:0000256" key="3">
    <source>
        <dbReference type="ARBA" id="ARBA00022989"/>
    </source>
</evidence>
<feature type="domain" description="Major facilitator superfamily (MFS) profile" evidence="6">
    <location>
        <begin position="5"/>
        <end position="451"/>
    </location>
</feature>
<dbReference type="InterPro" id="IPR036259">
    <property type="entry name" value="MFS_trans_sf"/>
</dbReference>
<feature type="transmembrane region" description="Helical" evidence="5">
    <location>
        <begin position="348"/>
        <end position="366"/>
    </location>
</feature>
<evidence type="ECO:0000313" key="7">
    <source>
        <dbReference type="EMBL" id="VDS06425.1"/>
    </source>
</evidence>
<keyword evidence="2 5" id="KW-0812">Transmembrane</keyword>
<evidence type="ECO:0000256" key="1">
    <source>
        <dbReference type="ARBA" id="ARBA00004141"/>
    </source>
</evidence>
<comment type="subcellular location">
    <subcellularLocation>
        <location evidence="1">Membrane</location>
        <topology evidence="1">Multi-pass membrane protein</topology>
    </subcellularLocation>
</comment>
<dbReference type="SUPFAM" id="SSF103473">
    <property type="entry name" value="MFS general substrate transporter"/>
    <property type="match status" value="1"/>
</dbReference>
<dbReference type="RefSeq" id="WP_126151942.1">
    <property type="nucleotide sequence ID" value="NZ_JBHTMH010000001.1"/>
</dbReference>
<proteinExistence type="predicted"/>
<feature type="transmembrane region" description="Helical" evidence="5">
    <location>
        <begin position="323"/>
        <end position="342"/>
    </location>
</feature>
<dbReference type="Pfam" id="PF07690">
    <property type="entry name" value="MFS_1"/>
    <property type="match status" value="2"/>
</dbReference>
<feature type="transmembrane region" description="Helical" evidence="5">
    <location>
        <begin position="387"/>
        <end position="407"/>
    </location>
</feature>
<dbReference type="PROSITE" id="PS50850">
    <property type="entry name" value="MFS"/>
    <property type="match status" value="1"/>
</dbReference>
<feature type="transmembrane region" description="Helical" evidence="5">
    <location>
        <begin position="157"/>
        <end position="179"/>
    </location>
</feature>
<feature type="transmembrane region" description="Helical" evidence="5">
    <location>
        <begin position="129"/>
        <end position="151"/>
    </location>
</feature>
<feature type="transmembrane region" description="Helical" evidence="5">
    <location>
        <begin position="195"/>
        <end position="214"/>
    </location>
</feature>
<evidence type="ECO:0000256" key="5">
    <source>
        <dbReference type="SAM" id="Phobius"/>
    </source>
</evidence>
<feature type="transmembrane region" description="Helical" evidence="5">
    <location>
        <begin position="258"/>
        <end position="283"/>
    </location>
</feature>
<dbReference type="InterPro" id="IPR011701">
    <property type="entry name" value="MFS"/>
</dbReference>
<evidence type="ECO:0000259" key="6">
    <source>
        <dbReference type="PROSITE" id="PS50850"/>
    </source>
</evidence>
<keyword evidence="8" id="KW-1185">Reference proteome</keyword>
<dbReference type="PANTHER" id="PTHR23501:SF1">
    <property type="entry name" value="TRANSPORT PROTEIN HSRA-RELATED"/>
    <property type="match status" value="1"/>
</dbReference>
<sequence>MSRTTPLILATAVFMENMDSTVIATSLAAIAADIGTDPISLKLALTAYLVALAIFIPISSWMADRFGARRVFRLAMLVFMIGSVGCAFSGSLAEFVIARFVQGMGGAMMGPVARLVLVRATPRHQLVDAMAWLTIPGLIGPIVGPPFGGFLTTYFSWHWIFIINIPIGLLGMALVGLALPNEQRNRPRRIDGKGFVLAGLAFALFAFGCSVMSLPALPPLVGAIAATAGIGLGYIYMRHALSTEYPLLDLRLLKVRNFRIAIVAGTFFRLGQGATPFLFPLMLQLAFGLSPFESGMVTFAGAIGALAAKFVANWIFAHWGFKYPLVISTAISGAGILAMGFYTPDTPIPLILAILVFTGFWQSTFWTGSNAFTFADIEDKDAGQANVMSQVWGQLMFAMGVALGGGILELAHRTRGGGELALADFHIAFYVVAAVGAIATLLFLRLPKNAGHQLMGGPHMH</sequence>
<reference evidence="7 8" key="1">
    <citation type="submission" date="2018-12" db="EMBL/GenBank/DDBJ databases">
        <authorList>
            <person name="Criscuolo A."/>
        </authorList>
    </citation>
    <scope>NUCLEOTIDE SEQUENCE [LARGE SCALE GENOMIC DNA]</scope>
    <source>
        <strain evidence="7">ACIP1116281</strain>
    </source>
</reference>
<dbReference type="Gene3D" id="1.20.1250.20">
    <property type="entry name" value="MFS general substrate transporter like domains"/>
    <property type="match status" value="1"/>
</dbReference>
<feature type="transmembrane region" description="Helical" evidence="5">
    <location>
        <begin position="220"/>
        <end position="237"/>
    </location>
</feature>
<name>A0A447IG25_9HYPH</name>
<dbReference type="EMBL" id="UZWD01000048">
    <property type="protein sequence ID" value="VDS06425.1"/>
    <property type="molecule type" value="Genomic_DNA"/>
</dbReference>
<dbReference type="InterPro" id="IPR020846">
    <property type="entry name" value="MFS_dom"/>
</dbReference>
<keyword evidence="4 5" id="KW-0472">Membrane</keyword>
<feature type="transmembrane region" description="Helical" evidence="5">
    <location>
        <begin position="96"/>
        <end position="117"/>
    </location>
</feature>
<keyword evidence="3 5" id="KW-1133">Transmembrane helix</keyword>
<dbReference type="Proteomes" id="UP000268844">
    <property type="component" value="Unassembled WGS sequence"/>
</dbReference>
<dbReference type="PANTHER" id="PTHR23501">
    <property type="entry name" value="MAJOR FACILITATOR SUPERFAMILY"/>
    <property type="match status" value="1"/>
</dbReference>